<dbReference type="GO" id="GO:0070179">
    <property type="term" value="P:D-serine biosynthetic process"/>
    <property type="evidence" value="ECO:0007669"/>
    <property type="project" value="TreeGrafter"/>
</dbReference>
<dbReference type="PROSITE" id="PS00165">
    <property type="entry name" value="DEHYDRATASE_SER_THR"/>
    <property type="match status" value="1"/>
</dbReference>
<dbReference type="AlphaFoldDB" id="A0A7V1LLT3"/>
<evidence type="ECO:0000256" key="1">
    <source>
        <dbReference type="ARBA" id="ARBA00001913"/>
    </source>
</evidence>
<sequence>MVKLEDIQNAYKRIEDFIHHTPVFTNSHINRLAGAEIYFKCENLQKTGSFKIRGASNAVFMLPETEAARGVITHSSGNHGAALAQAARWRGIKAYVVMPRNAPEIKKKAARHYGAEIVFSEATLESREAVSQKLIDEKGLSLVHPYDNPNVIAGQGTVLLEFQRAVPDIEMVVVPAGGGGILSGTAVYAREALDNVRVFGAEPRLADDAYQSFKTGIRQPQRPPVTVADGLRTALSDRTFNIIRRYVEDILLTEDEEIISAMRMAWERMKLIIEPSSIAPLAAILKNKERFAGKKVGVIITGGNVDLDQLPWLETSSPG</sequence>
<dbReference type="Gene3D" id="3.40.50.1100">
    <property type="match status" value="2"/>
</dbReference>
<dbReference type="PANTHER" id="PTHR43050">
    <property type="entry name" value="SERINE / THREONINE RACEMASE FAMILY MEMBER"/>
    <property type="match status" value="1"/>
</dbReference>
<evidence type="ECO:0000256" key="2">
    <source>
        <dbReference type="ARBA" id="ARBA00001933"/>
    </source>
</evidence>
<evidence type="ECO:0000259" key="9">
    <source>
        <dbReference type="Pfam" id="PF00291"/>
    </source>
</evidence>
<dbReference type="InterPro" id="IPR000634">
    <property type="entry name" value="Ser/Thr_deHydtase_PyrdxlP-BS"/>
</dbReference>
<comment type="cofactor">
    <cofactor evidence="2">
        <name>pyridoxal 5'-phosphate</name>
        <dbReference type="ChEBI" id="CHEBI:597326"/>
    </cofactor>
</comment>
<dbReference type="Proteomes" id="UP000886005">
    <property type="component" value="Unassembled WGS sequence"/>
</dbReference>
<keyword evidence="7" id="KW-0663">Pyridoxal phosphate</keyword>
<dbReference type="EMBL" id="DRLD01000183">
    <property type="protein sequence ID" value="HED10358.1"/>
    <property type="molecule type" value="Genomic_DNA"/>
</dbReference>
<evidence type="ECO:0000256" key="5">
    <source>
        <dbReference type="ARBA" id="ARBA00010869"/>
    </source>
</evidence>
<dbReference type="PANTHER" id="PTHR43050:SF1">
    <property type="entry name" value="SERINE RACEMASE"/>
    <property type="match status" value="1"/>
</dbReference>
<dbReference type="GO" id="GO:0030170">
    <property type="term" value="F:pyridoxal phosphate binding"/>
    <property type="evidence" value="ECO:0007669"/>
    <property type="project" value="InterPro"/>
</dbReference>
<keyword evidence="8" id="KW-0456">Lyase</keyword>
<evidence type="ECO:0000313" key="10">
    <source>
        <dbReference type="EMBL" id="HED10358.1"/>
    </source>
</evidence>
<dbReference type="FunFam" id="3.40.50.1100:FF:000005">
    <property type="entry name" value="Threonine dehydratase catabolic"/>
    <property type="match status" value="1"/>
</dbReference>
<evidence type="ECO:0000256" key="8">
    <source>
        <dbReference type="ARBA" id="ARBA00023239"/>
    </source>
</evidence>
<accession>A0A7V1LLT3</accession>
<evidence type="ECO:0000256" key="6">
    <source>
        <dbReference type="ARBA" id="ARBA00022842"/>
    </source>
</evidence>
<comment type="similarity">
    <text evidence="5">Belongs to the serine/threonine dehydratase family.</text>
</comment>
<dbReference type="GO" id="GO:0030378">
    <property type="term" value="F:serine racemase activity"/>
    <property type="evidence" value="ECO:0007669"/>
    <property type="project" value="TreeGrafter"/>
</dbReference>
<dbReference type="InterPro" id="IPR001926">
    <property type="entry name" value="TrpB-like_PALP"/>
</dbReference>
<dbReference type="GO" id="GO:0018114">
    <property type="term" value="F:threonine racemase activity"/>
    <property type="evidence" value="ECO:0007669"/>
    <property type="project" value="TreeGrafter"/>
</dbReference>
<dbReference type="GO" id="GO:0000287">
    <property type="term" value="F:magnesium ion binding"/>
    <property type="evidence" value="ECO:0007669"/>
    <property type="project" value="TreeGrafter"/>
</dbReference>
<protein>
    <submittedName>
        <fullName evidence="10">Pyridoxal-phosphate dependent enzyme</fullName>
    </submittedName>
</protein>
<dbReference type="GO" id="GO:0003941">
    <property type="term" value="F:L-serine ammonia-lyase activity"/>
    <property type="evidence" value="ECO:0007669"/>
    <property type="project" value="TreeGrafter"/>
</dbReference>
<reference evidence="10" key="1">
    <citation type="journal article" date="2020" name="mSystems">
        <title>Genome- and Community-Level Interaction Insights into Carbon Utilization and Element Cycling Functions of Hydrothermarchaeota in Hydrothermal Sediment.</title>
        <authorList>
            <person name="Zhou Z."/>
            <person name="Liu Y."/>
            <person name="Xu W."/>
            <person name="Pan J."/>
            <person name="Luo Z.H."/>
            <person name="Li M."/>
        </authorList>
    </citation>
    <scope>NUCLEOTIDE SEQUENCE [LARGE SCALE GENOMIC DNA]</scope>
    <source>
        <strain evidence="10">HyVt-456</strain>
    </source>
</reference>
<evidence type="ECO:0000256" key="4">
    <source>
        <dbReference type="ARBA" id="ARBA00001946"/>
    </source>
</evidence>
<evidence type="ECO:0000256" key="7">
    <source>
        <dbReference type="ARBA" id="ARBA00022898"/>
    </source>
</evidence>
<proteinExistence type="inferred from homology"/>
<keyword evidence="6" id="KW-0460">Magnesium</keyword>
<comment type="cofactor">
    <cofactor evidence="4">
        <name>Mg(2+)</name>
        <dbReference type="ChEBI" id="CHEBI:18420"/>
    </cofactor>
</comment>
<organism evidence="10">
    <name type="scientific">Caldithrix abyssi</name>
    <dbReference type="NCBI Taxonomy" id="187145"/>
    <lineage>
        <taxon>Bacteria</taxon>
        <taxon>Pseudomonadati</taxon>
        <taxon>Calditrichota</taxon>
        <taxon>Calditrichia</taxon>
        <taxon>Calditrichales</taxon>
        <taxon>Calditrichaceae</taxon>
        <taxon>Caldithrix</taxon>
    </lineage>
</organism>
<dbReference type="GO" id="GO:0005524">
    <property type="term" value="F:ATP binding"/>
    <property type="evidence" value="ECO:0007669"/>
    <property type="project" value="TreeGrafter"/>
</dbReference>
<gene>
    <name evidence="10" type="ORF">ENJ10_06695</name>
</gene>
<comment type="cofactor">
    <cofactor evidence="3">
        <name>Mn(2+)</name>
        <dbReference type="ChEBI" id="CHEBI:29035"/>
    </cofactor>
</comment>
<dbReference type="Pfam" id="PF00291">
    <property type="entry name" value="PALP"/>
    <property type="match status" value="1"/>
</dbReference>
<evidence type="ECO:0000256" key="3">
    <source>
        <dbReference type="ARBA" id="ARBA00001936"/>
    </source>
</evidence>
<dbReference type="CDD" id="cd01562">
    <property type="entry name" value="Thr-dehyd"/>
    <property type="match status" value="1"/>
</dbReference>
<name>A0A7V1LLT3_CALAY</name>
<comment type="cofactor">
    <cofactor evidence="1">
        <name>Ca(2+)</name>
        <dbReference type="ChEBI" id="CHEBI:29108"/>
    </cofactor>
</comment>
<comment type="caution">
    <text evidence="10">The sequence shown here is derived from an EMBL/GenBank/DDBJ whole genome shotgun (WGS) entry which is preliminary data.</text>
</comment>
<dbReference type="InterPro" id="IPR036052">
    <property type="entry name" value="TrpB-like_PALP_sf"/>
</dbReference>
<feature type="domain" description="Tryptophan synthase beta chain-like PALP" evidence="9">
    <location>
        <begin position="15"/>
        <end position="302"/>
    </location>
</feature>
<dbReference type="SUPFAM" id="SSF53686">
    <property type="entry name" value="Tryptophan synthase beta subunit-like PLP-dependent enzymes"/>
    <property type="match status" value="1"/>
</dbReference>